<reference evidence="3" key="1">
    <citation type="journal article" date="2017" name="Nat. Ecol. Evol.">
        <title>Genome expansion and lineage-specific genetic innovations in the forest pathogenic fungi Armillaria.</title>
        <authorList>
            <person name="Sipos G."/>
            <person name="Prasanna A.N."/>
            <person name="Walter M.C."/>
            <person name="O'Connor E."/>
            <person name="Balint B."/>
            <person name="Krizsan K."/>
            <person name="Kiss B."/>
            <person name="Hess J."/>
            <person name="Varga T."/>
            <person name="Slot J."/>
            <person name="Riley R."/>
            <person name="Boka B."/>
            <person name="Rigling D."/>
            <person name="Barry K."/>
            <person name="Lee J."/>
            <person name="Mihaltcheva S."/>
            <person name="LaButti K."/>
            <person name="Lipzen A."/>
            <person name="Waldron R."/>
            <person name="Moloney N.M."/>
            <person name="Sperisen C."/>
            <person name="Kredics L."/>
            <person name="Vagvoelgyi C."/>
            <person name="Patrignani A."/>
            <person name="Fitzpatrick D."/>
            <person name="Nagy I."/>
            <person name="Doyle S."/>
            <person name="Anderson J.B."/>
            <person name="Grigoriev I.V."/>
            <person name="Gueldener U."/>
            <person name="Muensterkoetter M."/>
            <person name="Nagy L.G."/>
        </authorList>
    </citation>
    <scope>NUCLEOTIDE SEQUENCE [LARGE SCALE GENOMIC DNA]</scope>
    <source>
        <strain evidence="3">C18/9</strain>
    </source>
</reference>
<evidence type="ECO:0000313" key="3">
    <source>
        <dbReference type="Proteomes" id="UP000219338"/>
    </source>
</evidence>
<feature type="transmembrane region" description="Helical" evidence="1">
    <location>
        <begin position="85"/>
        <end position="114"/>
    </location>
</feature>
<gene>
    <name evidence="2" type="ORF">ARMOST_05555</name>
</gene>
<name>A0A284R0K9_ARMOS</name>
<evidence type="ECO:0000256" key="1">
    <source>
        <dbReference type="SAM" id="Phobius"/>
    </source>
</evidence>
<sequence>MLKPPPLRSLKIPDAPKPPFHIPPAIFYLTCISLVNTLLVLAFSLLDYGVLSLWVNPAACVITIVFHCSVIALSRQKRDIENPSYFSTIVVCTYLLALVWFSSMVITVVVLLSYKGDFTVDGLCRYGLHVSIHTQRLQCVLAATEFLLMAGIGVNGHLLARKEGDPASWRPPADVKIVHQAVVIQTTFAPTY</sequence>
<accession>A0A284R0K9</accession>
<dbReference type="OrthoDB" id="3196762at2759"/>
<proteinExistence type="predicted"/>
<protein>
    <recommendedName>
        <fullName evidence="4">MARVEL domain-containing protein</fullName>
    </recommendedName>
</protein>
<dbReference type="OMA" id="RDIENPS"/>
<dbReference type="Proteomes" id="UP000219338">
    <property type="component" value="Unassembled WGS sequence"/>
</dbReference>
<evidence type="ECO:0000313" key="2">
    <source>
        <dbReference type="EMBL" id="SJL02229.1"/>
    </source>
</evidence>
<keyword evidence="1" id="KW-1133">Transmembrane helix</keyword>
<evidence type="ECO:0008006" key="4">
    <source>
        <dbReference type="Google" id="ProtNLM"/>
    </source>
</evidence>
<keyword evidence="3" id="KW-1185">Reference proteome</keyword>
<organism evidence="2 3">
    <name type="scientific">Armillaria ostoyae</name>
    <name type="common">Armillaria root rot fungus</name>
    <dbReference type="NCBI Taxonomy" id="47428"/>
    <lineage>
        <taxon>Eukaryota</taxon>
        <taxon>Fungi</taxon>
        <taxon>Dikarya</taxon>
        <taxon>Basidiomycota</taxon>
        <taxon>Agaricomycotina</taxon>
        <taxon>Agaricomycetes</taxon>
        <taxon>Agaricomycetidae</taxon>
        <taxon>Agaricales</taxon>
        <taxon>Marasmiineae</taxon>
        <taxon>Physalacriaceae</taxon>
        <taxon>Armillaria</taxon>
    </lineage>
</organism>
<feature type="transmembrane region" description="Helical" evidence="1">
    <location>
        <begin position="25"/>
        <end position="45"/>
    </location>
</feature>
<feature type="transmembrane region" description="Helical" evidence="1">
    <location>
        <begin position="51"/>
        <end position="73"/>
    </location>
</feature>
<dbReference type="AlphaFoldDB" id="A0A284R0K9"/>
<keyword evidence="1" id="KW-0812">Transmembrane</keyword>
<keyword evidence="1" id="KW-0472">Membrane</keyword>
<dbReference type="EMBL" id="FUEG01000003">
    <property type="protein sequence ID" value="SJL02229.1"/>
    <property type="molecule type" value="Genomic_DNA"/>
</dbReference>